<protein>
    <recommendedName>
        <fullName evidence="3">DUF2116 family Zn-ribbon domain-containing protein</fullName>
    </recommendedName>
</protein>
<reference evidence="1 2" key="1">
    <citation type="submission" date="2019-03" db="EMBL/GenBank/DDBJ databases">
        <authorList>
            <person name="Kim M.K.M."/>
        </authorList>
    </citation>
    <scope>NUCLEOTIDE SEQUENCE [LARGE SCALE GENOMIC DNA]</scope>
    <source>
        <strain evidence="1 2">17J68-15</strain>
    </source>
</reference>
<comment type="caution">
    <text evidence="1">The sequence shown here is derived from an EMBL/GenBank/DDBJ whole genome shotgun (WGS) entry which is preliminary data.</text>
</comment>
<organism evidence="1 2">
    <name type="scientific">Flaviaesturariibacter aridisoli</name>
    <dbReference type="NCBI Taxonomy" id="2545761"/>
    <lineage>
        <taxon>Bacteria</taxon>
        <taxon>Pseudomonadati</taxon>
        <taxon>Bacteroidota</taxon>
        <taxon>Chitinophagia</taxon>
        <taxon>Chitinophagales</taxon>
        <taxon>Chitinophagaceae</taxon>
        <taxon>Flaviaestuariibacter</taxon>
    </lineage>
</organism>
<dbReference type="OrthoDB" id="5187906at2"/>
<dbReference type="AlphaFoldDB" id="A0A4R4E294"/>
<dbReference type="EMBL" id="SKFH01000016">
    <property type="protein sequence ID" value="TCZ70503.1"/>
    <property type="molecule type" value="Genomic_DNA"/>
</dbReference>
<evidence type="ECO:0000313" key="2">
    <source>
        <dbReference type="Proteomes" id="UP000295164"/>
    </source>
</evidence>
<name>A0A4R4E294_9BACT</name>
<sequence length="129" mass="14956">MLSTTTSNCRHCGEPLRGRSDKKFCDDGCRNAFNNEQNSGRYALVRRVNAVLLRNRRILAALVGAGETTKVSREDLLLHGFQFRYSTHQYVNGRGATYHFCYEYGWLELNPERYLLVRRKETGVHLLEQ</sequence>
<keyword evidence="2" id="KW-1185">Reference proteome</keyword>
<proteinExistence type="predicted"/>
<evidence type="ECO:0008006" key="3">
    <source>
        <dbReference type="Google" id="ProtNLM"/>
    </source>
</evidence>
<dbReference type="Proteomes" id="UP000295164">
    <property type="component" value="Unassembled WGS sequence"/>
</dbReference>
<evidence type="ECO:0000313" key="1">
    <source>
        <dbReference type="EMBL" id="TCZ70503.1"/>
    </source>
</evidence>
<dbReference type="RefSeq" id="WP_131852257.1">
    <property type="nucleotide sequence ID" value="NZ_SKFH01000016.1"/>
</dbReference>
<gene>
    <name evidence="1" type="ORF">E0486_11140</name>
</gene>
<accession>A0A4R4E294</accession>